<evidence type="ECO:0000313" key="20">
    <source>
        <dbReference type="Proteomes" id="UP001303647"/>
    </source>
</evidence>
<dbReference type="SUPFAM" id="SSF46938">
    <property type="entry name" value="CRAL/TRIO N-terminal domain"/>
    <property type="match status" value="1"/>
</dbReference>
<reference evidence="19" key="2">
    <citation type="submission" date="2023-05" db="EMBL/GenBank/DDBJ databases">
        <authorList>
            <consortium name="Lawrence Berkeley National Laboratory"/>
            <person name="Steindorff A."/>
            <person name="Hensen N."/>
            <person name="Bonometti L."/>
            <person name="Westerberg I."/>
            <person name="Brannstrom I.O."/>
            <person name="Guillou S."/>
            <person name="Cros-Aarteil S."/>
            <person name="Calhoun S."/>
            <person name="Haridas S."/>
            <person name="Kuo A."/>
            <person name="Mondo S."/>
            <person name="Pangilinan J."/>
            <person name="Riley R."/>
            <person name="Labutti K."/>
            <person name="Andreopoulos B."/>
            <person name="Lipzen A."/>
            <person name="Chen C."/>
            <person name="Yanf M."/>
            <person name="Daum C."/>
            <person name="Ng V."/>
            <person name="Clum A."/>
            <person name="Ohm R."/>
            <person name="Martin F."/>
            <person name="Silar P."/>
            <person name="Natvig D."/>
            <person name="Lalanne C."/>
            <person name="Gautier V."/>
            <person name="Ament-Velasquez S.L."/>
            <person name="Kruys A."/>
            <person name="Hutchinson M.I."/>
            <person name="Powell A.J."/>
            <person name="Barry K."/>
            <person name="Miller A.N."/>
            <person name="Grigoriev I.V."/>
            <person name="Debuchy R."/>
            <person name="Gladieux P."/>
            <person name="Thoren M.H."/>
            <person name="Johannesson H."/>
        </authorList>
    </citation>
    <scope>NUCLEOTIDE SEQUENCE</scope>
    <source>
        <strain evidence="19">CBS 359.72</strain>
    </source>
</reference>
<dbReference type="Gene3D" id="3.40.525.10">
    <property type="entry name" value="CRAL-TRIO lipid binding domain"/>
    <property type="match status" value="1"/>
</dbReference>
<feature type="domain" description="CRAL-TRIO" evidence="18">
    <location>
        <begin position="132"/>
        <end position="259"/>
    </location>
</feature>
<dbReference type="InterPro" id="IPR042938">
    <property type="entry name" value="Sfh5"/>
</dbReference>
<dbReference type="InterPro" id="IPR036865">
    <property type="entry name" value="CRAL-TRIO_dom_sf"/>
</dbReference>
<accession>A0AAN7CML4</accession>
<evidence type="ECO:0000256" key="11">
    <source>
        <dbReference type="ARBA" id="ARBA00023055"/>
    </source>
</evidence>
<keyword evidence="7" id="KW-0479">Metal-binding</keyword>
<comment type="caution">
    <text evidence="19">The sequence shown here is derived from an EMBL/GenBank/DDBJ whole genome shotgun (WGS) entry which is preliminary data.</text>
</comment>
<evidence type="ECO:0000256" key="13">
    <source>
        <dbReference type="ARBA" id="ARBA00024146"/>
    </source>
</evidence>
<dbReference type="GO" id="GO:0032541">
    <property type="term" value="C:cortical endoplasmic reticulum"/>
    <property type="evidence" value="ECO:0007669"/>
    <property type="project" value="TreeGrafter"/>
</dbReference>
<dbReference type="GO" id="GO:0008526">
    <property type="term" value="F:phosphatidylinositol transfer activity"/>
    <property type="evidence" value="ECO:0007669"/>
    <property type="project" value="UniProtKB-UniRule"/>
</dbReference>
<evidence type="ECO:0000256" key="17">
    <source>
        <dbReference type="SAM" id="Phobius"/>
    </source>
</evidence>
<dbReference type="InterPro" id="IPR036273">
    <property type="entry name" value="CRAL/TRIO_N_dom_sf"/>
</dbReference>
<evidence type="ECO:0000313" key="19">
    <source>
        <dbReference type="EMBL" id="KAK4243533.1"/>
    </source>
</evidence>
<keyword evidence="17" id="KW-0812">Transmembrane</keyword>
<keyword evidence="12 15" id="KW-0472">Membrane</keyword>
<dbReference type="AlphaFoldDB" id="A0AAN7CML4"/>
<dbReference type="GO" id="GO:0046872">
    <property type="term" value="F:metal ion binding"/>
    <property type="evidence" value="ECO:0007669"/>
    <property type="project" value="UniProtKB-KW"/>
</dbReference>
<gene>
    <name evidence="19" type="ORF">C7999DRAFT_44678</name>
</gene>
<protein>
    <recommendedName>
        <fullName evidence="15">Phosphatidylinositol transfer protein SFH5</fullName>
        <shortName evidence="15">PITP SFH5</shortName>
    </recommendedName>
</protein>
<evidence type="ECO:0000256" key="2">
    <source>
        <dbReference type="ARBA" id="ARBA00004406"/>
    </source>
</evidence>
<feature type="compositionally biased region" description="Low complexity" evidence="16">
    <location>
        <begin position="19"/>
        <end position="60"/>
    </location>
</feature>
<evidence type="ECO:0000256" key="10">
    <source>
        <dbReference type="ARBA" id="ARBA00023004"/>
    </source>
</evidence>
<evidence type="ECO:0000256" key="1">
    <source>
        <dbReference type="ARBA" id="ARBA00001970"/>
    </source>
</evidence>
<feature type="transmembrane region" description="Helical" evidence="17">
    <location>
        <begin position="195"/>
        <end position="215"/>
    </location>
</feature>
<keyword evidence="20" id="KW-1185">Reference proteome</keyword>
<dbReference type="CDD" id="cd00170">
    <property type="entry name" value="SEC14"/>
    <property type="match status" value="1"/>
</dbReference>
<dbReference type="Pfam" id="PF00650">
    <property type="entry name" value="CRAL_TRIO"/>
    <property type="match status" value="1"/>
</dbReference>
<dbReference type="PROSITE" id="PS50191">
    <property type="entry name" value="CRAL_TRIO"/>
    <property type="match status" value="1"/>
</dbReference>
<dbReference type="InterPro" id="IPR001251">
    <property type="entry name" value="CRAL-TRIO_dom"/>
</dbReference>
<evidence type="ECO:0000256" key="9">
    <source>
        <dbReference type="ARBA" id="ARBA00022848"/>
    </source>
</evidence>
<dbReference type="PANTHER" id="PTHR47669">
    <property type="entry name" value="PHOSPHATIDYLINOSITOL TRANSFER PROTEIN SFH5"/>
    <property type="match status" value="1"/>
</dbReference>
<organism evidence="19 20">
    <name type="scientific">Corynascus novoguineensis</name>
    <dbReference type="NCBI Taxonomy" id="1126955"/>
    <lineage>
        <taxon>Eukaryota</taxon>
        <taxon>Fungi</taxon>
        <taxon>Dikarya</taxon>
        <taxon>Ascomycota</taxon>
        <taxon>Pezizomycotina</taxon>
        <taxon>Sordariomycetes</taxon>
        <taxon>Sordariomycetidae</taxon>
        <taxon>Sordariales</taxon>
        <taxon>Chaetomiaceae</taxon>
        <taxon>Corynascus</taxon>
    </lineage>
</organism>
<dbReference type="SUPFAM" id="SSF52087">
    <property type="entry name" value="CRAL/TRIO domain"/>
    <property type="match status" value="1"/>
</dbReference>
<keyword evidence="10" id="KW-0408">Iron</keyword>
<keyword evidence="5 15" id="KW-0963">Cytoplasm</keyword>
<dbReference type="GO" id="GO:0017157">
    <property type="term" value="P:regulation of exocytosis"/>
    <property type="evidence" value="ECO:0007669"/>
    <property type="project" value="TreeGrafter"/>
</dbReference>
<keyword evidence="9 15" id="KW-0492">Microsome</keyword>
<keyword evidence="8 15" id="KW-0256">Endoplasmic reticulum</keyword>
<name>A0AAN7CML4_9PEZI</name>
<dbReference type="GO" id="GO:0005789">
    <property type="term" value="C:endoplasmic reticulum membrane"/>
    <property type="evidence" value="ECO:0007669"/>
    <property type="project" value="UniProtKB-SubCell"/>
</dbReference>
<dbReference type="EMBL" id="MU857806">
    <property type="protein sequence ID" value="KAK4243533.1"/>
    <property type="molecule type" value="Genomic_DNA"/>
</dbReference>
<evidence type="ECO:0000256" key="7">
    <source>
        <dbReference type="ARBA" id="ARBA00022723"/>
    </source>
</evidence>
<keyword evidence="11 15" id="KW-0445">Lipid transport</keyword>
<comment type="cofactor">
    <cofactor evidence="1">
        <name>heme b</name>
        <dbReference type="ChEBI" id="CHEBI:60344"/>
    </cofactor>
</comment>
<dbReference type="Proteomes" id="UP001303647">
    <property type="component" value="Unassembled WGS sequence"/>
</dbReference>
<evidence type="ECO:0000256" key="16">
    <source>
        <dbReference type="SAM" id="MobiDB-lite"/>
    </source>
</evidence>
<reference evidence="19" key="1">
    <citation type="journal article" date="2023" name="Mol. Phylogenet. Evol.">
        <title>Genome-scale phylogeny and comparative genomics of the fungal order Sordariales.</title>
        <authorList>
            <person name="Hensen N."/>
            <person name="Bonometti L."/>
            <person name="Westerberg I."/>
            <person name="Brannstrom I.O."/>
            <person name="Guillou S."/>
            <person name="Cros-Aarteil S."/>
            <person name="Calhoun S."/>
            <person name="Haridas S."/>
            <person name="Kuo A."/>
            <person name="Mondo S."/>
            <person name="Pangilinan J."/>
            <person name="Riley R."/>
            <person name="LaButti K."/>
            <person name="Andreopoulos B."/>
            <person name="Lipzen A."/>
            <person name="Chen C."/>
            <person name="Yan M."/>
            <person name="Daum C."/>
            <person name="Ng V."/>
            <person name="Clum A."/>
            <person name="Steindorff A."/>
            <person name="Ohm R.A."/>
            <person name="Martin F."/>
            <person name="Silar P."/>
            <person name="Natvig D.O."/>
            <person name="Lalanne C."/>
            <person name="Gautier V."/>
            <person name="Ament-Velasquez S.L."/>
            <person name="Kruys A."/>
            <person name="Hutchinson M.I."/>
            <person name="Powell A.J."/>
            <person name="Barry K."/>
            <person name="Miller A.N."/>
            <person name="Grigoriev I.V."/>
            <person name="Debuchy R."/>
            <person name="Gladieux P."/>
            <person name="Hiltunen Thoren M."/>
            <person name="Johannesson H."/>
        </authorList>
    </citation>
    <scope>NUCLEOTIDE SEQUENCE</scope>
    <source>
        <strain evidence="19">CBS 359.72</strain>
    </source>
</reference>
<evidence type="ECO:0000259" key="18">
    <source>
        <dbReference type="PROSITE" id="PS50191"/>
    </source>
</evidence>
<dbReference type="GO" id="GO:0005829">
    <property type="term" value="C:cytosol"/>
    <property type="evidence" value="ECO:0007669"/>
    <property type="project" value="TreeGrafter"/>
</dbReference>
<comment type="similarity">
    <text evidence="3 15">Belongs to the SFH5 family.</text>
</comment>
<comment type="subcellular location">
    <subcellularLocation>
        <location evidence="15">Cytoplasm</location>
    </subcellularLocation>
    <subcellularLocation>
        <location evidence="2 15">Endoplasmic reticulum membrane</location>
        <topology evidence="2 15">Peripheral membrane protein</topology>
    </subcellularLocation>
    <subcellularLocation>
        <location evidence="15">Microsome membrane</location>
        <topology evidence="15">Peripheral membrane protein</topology>
    </subcellularLocation>
</comment>
<proteinExistence type="inferred from homology"/>
<feature type="region of interest" description="Disordered" evidence="16">
    <location>
        <begin position="1"/>
        <end position="82"/>
    </location>
</feature>
<sequence length="268" mass="29165">MQRDYAPPKGGATSQAAQATEPTNTASAAPAAEAPTAPTVPATTTTTTTTTAEAIASAPPSDDKKEPTAETPKYLNANDGDLGKAKDQLTKTLEWRAKTKPLELVNKVFSKAKFDGLGYTRTFADTPFSLSRFLEWRVALIELALQELDLRSATKEIIADYDPYKIFQSSSVKAASIETIKVFAQNYPELFKEKFFVNVPAVIGFFYTFIKLFVVPKTLKKFYLMSNGQNLAAEFGESKVAKLGEKLPANYGGKGAKLEEQGKGLVLE</sequence>
<dbReference type="GO" id="GO:0043001">
    <property type="term" value="P:Golgi to plasma membrane protein transport"/>
    <property type="evidence" value="ECO:0007669"/>
    <property type="project" value="TreeGrafter"/>
</dbReference>
<evidence type="ECO:0000256" key="4">
    <source>
        <dbReference type="ARBA" id="ARBA00022448"/>
    </source>
</evidence>
<comment type="catalytic activity">
    <reaction evidence="13">
        <text>a 1,2-diacyl-sn-glycero-3-phospho-(1D-myo-inositol)(in) = a 1,2-diacyl-sn-glycero-3-phospho-(1D-myo-inositol)(out)</text>
        <dbReference type="Rhea" id="RHEA:38691"/>
        <dbReference type="ChEBI" id="CHEBI:57880"/>
    </reaction>
    <physiologicalReaction direction="left-to-right" evidence="13">
        <dbReference type="Rhea" id="RHEA:38692"/>
    </physiologicalReaction>
</comment>
<keyword evidence="17" id="KW-1133">Transmembrane helix</keyword>
<evidence type="ECO:0000256" key="3">
    <source>
        <dbReference type="ARBA" id="ARBA00006667"/>
    </source>
</evidence>
<dbReference type="PANTHER" id="PTHR47669:SF1">
    <property type="entry name" value="PHOSPHATIDYLINOSITOL TRANSFER PROTEIN SFH5"/>
    <property type="match status" value="1"/>
</dbReference>
<evidence type="ECO:0000256" key="6">
    <source>
        <dbReference type="ARBA" id="ARBA00022617"/>
    </source>
</evidence>
<keyword evidence="4 15" id="KW-0813">Transport</keyword>
<keyword evidence="6" id="KW-0349">Heme</keyword>
<evidence type="ECO:0000256" key="14">
    <source>
        <dbReference type="ARBA" id="ARBA00024180"/>
    </source>
</evidence>
<comment type="function">
    <text evidence="14">Non-classical phosphatidylinositol (PtdIns) transfer protein (PITP), which exhibits PtdIns-binding/transfer activity in the absence of detectable PtdCho-binding/transfer activity. Regulates PtdIns(4,5)P2 homeostasis at the plasma membrane. Heme-binding protein that may play a role in organic oxidant-induced stress responses.</text>
</comment>
<evidence type="ECO:0000256" key="8">
    <source>
        <dbReference type="ARBA" id="ARBA00022824"/>
    </source>
</evidence>
<evidence type="ECO:0000256" key="15">
    <source>
        <dbReference type="RuleBase" id="RU367059"/>
    </source>
</evidence>
<evidence type="ECO:0000256" key="12">
    <source>
        <dbReference type="ARBA" id="ARBA00023136"/>
    </source>
</evidence>
<dbReference type="GO" id="GO:0005886">
    <property type="term" value="C:plasma membrane"/>
    <property type="evidence" value="ECO:0007669"/>
    <property type="project" value="TreeGrafter"/>
</dbReference>
<evidence type="ECO:0000256" key="5">
    <source>
        <dbReference type="ARBA" id="ARBA00022490"/>
    </source>
</evidence>